<protein>
    <submittedName>
        <fullName evidence="2">Uncharacterized protein</fullName>
    </submittedName>
</protein>
<reference evidence="2 3" key="1">
    <citation type="journal article" date="2020" name="Nat. Food">
        <title>A phased Vanilla planifolia genome enables genetic improvement of flavour and production.</title>
        <authorList>
            <person name="Hasing T."/>
            <person name="Tang H."/>
            <person name="Brym M."/>
            <person name="Khazi F."/>
            <person name="Huang T."/>
            <person name="Chambers A.H."/>
        </authorList>
    </citation>
    <scope>NUCLEOTIDE SEQUENCE [LARGE SCALE GENOMIC DNA]</scope>
    <source>
        <tissue evidence="2">Leaf</tissue>
    </source>
</reference>
<organism evidence="2 3">
    <name type="scientific">Vanilla planifolia</name>
    <name type="common">Vanilla</name>
    <dbReference type="NCBI Taxonomy" id="51239"/>
    <lineage>
        <taxon>Eukaryota</taxon>
        <taxon>Viridiplantae</taxon>
        <taxon>Streptophyta</taxon>
        <taxon>Embryophyta</taxon>
        <taxon>Tracheophyta</taxon>
        <taxon>Spermatophyta</taxon>
        <taxon>Magnoliopsida</taxon>
        <taxon>Liliopsida</taxon>
        <taxon>Asparagales</taxon>
        <taxon>Orchidaceae</taxon>
        <taxon>Vanilloideae</taxon>
        <taxon>Vanilleae</taxon>
        <taxon>Vanilla</taxon>
    </lineage>
</organism>
<feature type="compositionally biased region" description="Low complexity" evidence="1">
    <location>
        <begin position="309"/>
        <end position="337"/>
    </location>
</feature>
<proteinExistence type="predicted"/>
<gene>
    <name evidence="2" type="ORF">HPP92_005081</name>
</gene>
<keyword evidence="3" id="KW-1185">Reference proteome</keyword>
<sequence>MSRHCPLNPSCCKLDKTLTRWLLQYRRCARRGHLPLFPTPSNPLWRTKPAQHQPMDYERIEKPSVPGGGFSLGKLSKAKLLEWEKRRNDEEELEARFSLRSDLGSSAVESCKDVEIVSLRIPVQQDDPADSESGLLGFEFQRAERAQLHRSVLMPPFSKPAPSKWDDAQKWIASPTSNRQGKGGLGQPKKPGLMGYGSRQQAASAKVILDVLEEADTKRIDLNQVRKETDGKRVSLVPELYPLEDLSINAIPMVGDSVPNPSINLSQHDSSPYAQTETAFVMPPTTVKSVSMRDMGTEMTPIASQDPSRTGTPVGATTPARTPTPSRPSTPTRAAPSMSPIESAIPCGDNELSEKELKIRTKREIMVLGTQLGKMNIAAWASKEEAEIASVS</sequence>
<dbReference type="PANTHER" id="PTHR31471">
    <property type="entry name" value="OS02G0116800 PROTEIN"/>
    <property type="match status" value="1"/>
</dbReference>
<accession>A0A835RJL2</accession>
<feature type="region of interest" description="Disordered" evidence="1">
    <location>
        <begin position="299"/>
        <end position="352"/>
    </location>
</feature>
<evidence type="ECO:0000313" key="2">
    <source>
        <dbReference type="EMBL" id="KAG0491683.1"/>
    </source>
</evidence>
<dbReference type="Proteomes" id="UP000636800">
    <property type="component" value="Chromosome 2"/>
</dbReference>
<dbReference type="EMBL" id="JADCNL010000002">
    <property type="protein sequence ID" value="KAG0491683.1"/>
    <property type="molecule type" value="Genomic_DNA"/>
</dbReference>
<dbReference type="PANTHER" id="PTHR31471:SF1">
    <property type="entry name" value="OS12G0613600 PROTEIN"/>
    <property type="match status" value="1"/>
</dbReference>
<dbReference type="AlphaFoldDB" id="A0A835RJL2"/>
<comment type="caution">
    <text evidence="2">The sequence shown here is derived from an EMBL/GenBank/DDBJ whole genome shotgun (WGS) entry which is preliminary data.</text>
</comment>
<name>A0A835RJL2_VANPL</name>
<evidence type="ECO:0000313" key="3">
    <source>
        <dbReference type="Proteomes" id="UP000636800"/>
    </source>
</evidence>
<evidence type="ECO:0000256" key="1">
    <source>
        <dbReference type="SAM" id="MobiDB-lite"/>
    </source>
</evidence>